<dbReference type="Gene3D" id="1.50.10.20">
    <property type="match status" value="2"/>
</dbReference>
<dbReference type="InterPro" id="IPR018333">
    <property type="entry name" value="Squalene_cyclase"/>
</dbReference>
<protein>
    <recommendedName>
        <fullName evidence="3">Terpene cyclase/mutase family member</fullName>
        <ecNumber evidence="3">5.4.99.-</ecNumber>
    </recommendedName>
</protein>
<dbReference type="EC" id="5.4.99.-" evidence="3"/>
<dbReference type="SUPFAM" id="SSF48239">
    <property type="entry name" value="Terpenoid cyclases/Protein prenyltransferases"/>
    <property type="match status" value="2"/>
</dbReference>
<name>A0ABR1FDN0_9ASCO</name>
<evidence type="ECO:0000313" key="7">
    <source>
        <dbReference type="Proteomes" id="UP001498771"/>
    </source>
</evidence>
<evidence type="ECO:0000256" key="2">
    <source>
        <dbReference type="ARBA" id="ARBA00022737"/>
    </source>
</evidence>
<keyword evidence="7" id="KW-1185">Reference proteome</keyword>
<dbReference type="EMBL" id="JBBJBU010000001">
    <property type="protein sequence ID" value="KAK7207852.1"/>
    <property type="molecule type" value="Genomic_DNA"/>
</dbReference>
<dbReference type="PANTHER" id="PTHR11764:SF20">
    <property type="entry name" value="LANOSTEROL SYNTHASE"/>
    <property type="match status" value="1"/>
</dbReference>
<dbReference type="Pfam" id="PF13249">
    <property type="entry name" value="SQHop_cyclase_N"/>
    <property type="match status" value="1"/>
</dbReference>
<proteinExistence type="inferred from homology"/>
<evidence type="ECO:0000259" key="5">
    <source>
        <dbReference type="Pfam" id="PF13249"/>
    </source>
</evidence>
<dbReference type="InterPro" id="IPR008930">
    <property type="entry name" value="Terpenoid_cyclase/PrenylTrfase"/>
</dbReference>
<sequence>MSRPTRISPLLSERLGLPRTERENWRLDTDTVGRLQWRYLDADSDKEELKRRPQRTYEKYLLGLDNDLPELPRAENAYDAALNGLRFFKELQLDEGFWACRYGGPMFLLIGMVAVHYYTKTPFPEPWRIEVIRYLTNTAHPVDGGWGLHSEDKSTVFGTSVNYVVLRLLGVEPDHPVTALARKTLHKMGGTVGAPQWAKLWLAALNLYEYEGINPIPPDAWLLPDWFPAHPSKWWIHTRQVYLPMGYIYSERLKATLDPLLTSLREELYTCPYKDIDFAKHRTTVSPIDVYYPHTTVLNVMNSAIVLAQNYLRPNWLKRKCRETVVNLIRKENTDTKYLSVGPVSFALNALVMFAEEGPDSVAFKRHLDRTTDFMVMSSDGMLMMGTNGVQAWDTSFALQTMCTIGAAELPEFQETVKKGHKFLKNSQFTENCSPGSYRDPRLGCWPFSTKDQGYTVSDCTSEAMKAVLMVQNLPYIEAGIPDEKIYPAVDVLLSLQNRGSFSFGSFSSYEQIRGPPILEWINPAEVFGNIMVEYPYVECSDSVVIGLSYFRDHSDYRHAEVVQAIDDAVKFIKSEQDSNGGWYGSWGICYTYAGMFAIEALSYQGENYENSEWIRKGCHFLAKRQEEDGGWGESYRSCETVTYVSHEQTQVVNTAWACIALMLADYPDVEVITRGIKLLMSRQKANGEWLQEGIEGVFNRSCMIEYPNYKFYFLIKALGMYAKKYGNPKLC</sequence>
<evidence type="ECO:0000256" key="3">
    <source>
        <dbReference type="RuleBase" id="RU362003"/>
    </source>
</evidence>
<dbReference type="Pfam" id="PF13243">
    <property type="entry name" value="SQHop_cyclase_C"/>
    <property type="match status" value="1"/>
</dbReference>
<dbReference type="SFLD" id="SFLDG01016">
    <property type="entry name" value="Prenyltransferase_Like_2"/>
    <property type="match status" value="1"/>
</dbReference>
<dbReference type="InterPro" id="IPR032696">
    <property type="entry name" value="SQ_cyclase_C"/>
</dbReference>
<evidence type="ECO:0000256" key="1">
    <source>
        <dbReference type="ARBA" id="ARBA00009755"/>
    </source>
</evidence>
<dbReference type="NCBIfam" id="TIGR01787">
    <property type="entry name" value="squalene_cyclas"/>
    <property type="match status" value="1"/>
</dbReference>
<gene>
    <name evidence="6" type="ORF">BZA70DRAFT_253765</name>
</gene>
<evidence type="ECO:0000259" key="4">
    <source>
        <dbReference type="Pfam" id="PF13243"/>
    </source>
</evidence>
<organism evidence="6 7">
    <name type="scientific">Myxozyma melibiosi</name>
    <dbReference type="NCBI Taxonomy" id="54550"/>
    <lineage>
        <taxon>Eukaryota</taxon>
        <taxon>Fungi</taxon>
        <taxon>Dikarya</taxon>
        <taxon>Ascomycota</taxon>
        <taxon>Saccharomycotina</taxon>
        <taxon>Lipomycetes</taxon>
        <taxon>Lipomycetales</taxon>
        <taxon>Lipomycetaceae</taxon>
        <taxon>Myxozyma</taxon>
    </lineage>
</organism>
<dbReference type="CDD" id="cd02892">
    <property type="entry name" value="SQCY_1"/>
    <property type="match status" value="1"/>
</dbReference>
<dbReference type="RefSeq" id="XP_064770885.1">
    <property type="nucleotide sequence ID" value="XM_064910742.1"/>
</dbReference>
<keyword evidence="2" id="KW-0677">Repeat</keyword>
<feature type="domain" description="Squalene cyclase N-terminal" evidence="5">
    <location>
        <begin position="89"/>
        <end position="354"/>
    </location>
</feature>
<accession>A0ABR1FDN0</accession>
<comment type="caution">
    <text evidence="6">The sequence shown here is derived from an EMBL/GenBank/DDBJ whole genome shotgun (WGS) entry which is preliminary data.</text>
</comment>
<dbReference type="GeneID" id="90036254"/>
<comment type="similarity">
    <text evidence="1 3">Belongs to the terpene cyclase/mutase family.</text>
</comment>
<keyword evidence="3" id="KW-0413">Isomerase</keyword>
<reference evidence="6 7" key="1">
    <citation type="submission" date="2024-03" db="EMBL/GenBank/DDBJ databases">
        <title>Genome-scale model development and genomic sequencing of the oleaginous clade Lipomyces.</title>
        <authorList>
            <consortium name="Lawrence Berkeley National Laboratory"/>
            <person name="Czajka J.J."/>
            <person name="Han Y."/>
            <person name="Kim J."/>
            <person name="Mondo S.J."/>
            <person name="Hofstad B.A."/>
            <person name="Robles A."/>
            <person name="Haridas S."/>
            <person name="Riley R."/>
            <person name="LaButti K."/>
            <person name="Pangilinan J."/>
            <person name="Andreopoulos W."/>
            <person name="Lipzen A."/>
            <person name="Yan J."/>
            <person name="Wang M."/>
            <person name="Ng V."/>
            <person name="Grigoriev I.V."/>
            <person name="Spatafora J.W."/>
            <person name="Magnuson J.K."/>
            <person name="Baker S.E."/>
            <person name="Pomraning K.R."/>
        </authorList>
    </citation>
    <scope>NUCLEOTIDE SEQUENCE [LARGE SCALE GENOMIC DNA]</scope>
    <source>
        <strain evidence="6 7">Phaff 52-87</strain>
    </source>
</reference>
<feature type="domain" description="Squalene cyclase C-terminal" evidence="4">
    <location>
        <begin position="392"/>
        <end position="723"/>
    </location>
</feature>
<evidence type="ECO:0000313" key="6">
    <source>
        <dbReference type="EMBL" id="KAK7207852.1"/>
    </source>
</evidence>
<dbReference type="Gene3D" id="6.20.120.20">
    <property type="match status" value="1"/>
</dbReference>
<dbReference type="InterPro" id="IPR032697">
    <property type="entry name" value="SQ_cyclase_N"/>
</dbReference>
<dbReference type="PANTHER" id="PTHR11764">
    <property type="entry name" value="TERPENE CYCLASE/MUTASE FAMILY MEMBER"/>
    <property type="match status" value="1"/>
</dbReference>
<dbReference type="Proteomes" id="UP001498771">
    <property type="component" value="Unassembled WGS sequence"/>
</dbReference>